<feature type="region of interest" description="Disordered" evidence="1">
    <location>
        <begin position="118"/>
        <end position="154"/>
    </location>
</feature>
<evidence type="ECO:0000313" key="4">
    <source>
        <dbReference type="Proteomes" id="UP001159405"/>
    </source>
</evidence>
<comment type="caution">
    <text evidence="3">The sequence shown here is derived from an EMBL/GenBank/DDBJ whole genome shotgun (WGS) entry which is preliminary data.</text>
</comment>
<evidence type="ECO:0000256" key="1">
    <source>
        <dbReference type="SAM" id="MobiDB-lite"/>
    </source>
</evidence>
<feature type="compositionally biased region" description="Acidic residues" evidence="1">
    <location>
        <begin position="118"/>
        <end position="148"/>
    </location>
</feature>
<name>A0ABN8P2G0_9CNID</name>
<dbReference type="EMBL" id="CALNXK010000043">
    <property type="protein sequence ID" value="CAH3126723.1"/>
    <property type="molecule type" value="Genomic_DNA"/>
</dbReference>
<organism evidence="3 4">
    <name type="scientific">Porites lobata</name>
    <dbReference type="NCBI Taxonomy" id="104759"/>
    <lineage>
        <taxon>Eukaryota</taxon>
        <taxon>Metazoa</taxon>
        <taxon>Cnidaria</taxon>
        <taxon>Anthozoa</taxon>
        <taxon>Hexacorallia</taxon>
        <taxon>Scleractinia</taxon>
        <taxon>Fungiina</taxon>
        <taxon>Poritidae</taxon>
        <taxon>Porites</taxon>
    </lineage>
</organism>
<feature type="non-terminal residue" evidence="3">
    <location>
        <position position="1"/>
    </location>
</feature>
<dbReference type="Proteomes" id="UP001159405">
    <property type="component" value="Unassembled WGS sequence"/>
</dbReference>
<keyword evidence="2" id="KW-1133">Transmembrane helix</keyword>
<evidence type="ECO:0000313" key="3">
    <source>
        <dbReference type="EMBL" id="CAH3126723.1"/>
    </source>
</evidence>
<keyword evidence="2" id="KW-0812">Transmembrane</keyword>
<feature type="transmembrane region" description="Helical" evidence="2">
    <location>
        <begin position="87"/>
        <end position="105"/>
    </location>
</feature>
<evidence type="ECO:0000256" key="2">
    <source>
        <dbReference type="SAM" id="Phobius"/>
    </source>
</evidence>
<keyword evidence="4" id="KW-1185">Reference proteome</keyword>
<accession>A0ABN8P2G0</accession>
<protein>
    <submittedName>
        <fullName evidence="3">Uncharacterized protein</fullName>
    </submittedName>
</protein>
<proteinExistence type="predicted"/>
<sequence length="154" mass="17233">ALETGIQLGESGIPLTIAIQNQSSTDKEWDPESTARNRQSKTVLDSLIWGDQTLTYVSDGEFVADGWYGNVDAYCDYGSDFDDDDKTMIMVMAVTTMTMIMGAVIKMITILSLNDDDYGDCNDDDDDDDDGDDHNDNDDDDDDDDDDDEKRRLR</sequence>
<reference evidence="3 4" key="1">
    <citation type="submission" date="2022-05" db="EMBL/GenBank/DDBJ databases">
        <authorList>
            <consortium name="Genoscope - CEA"/>
            <person name="William W."/>
        </authorList>
    </citation>
    <scope>NUCLEOTIDE SEQUENCE [LARGE SCALE GENOMIC DNA]</scope>
</reference>
<keyword evidence="2" id="KW-0472">Membrane</keyword>
<gene>
    <name evidence="3" type="ORF">PLOB_00032664</name>
</gene>